<dbReference type="RefSeq" id="XP_006873220.1">
    <property type="nucleotide sequence ID" value="XM_006873158.1"/>
</dbReference>
<evidence type="ECO:0000256" key="1">
    <source>
        <dbReference type="SAM" id="MobiDB-lite"/>
    </source>
</evidence>
<reference evidence="3" key="1">
    <citation type="submission" date="2025-08" db="UniProtKB">
        <authorList>
            <consortium name="RefSeq"/>
        </authorList>
    </citation>
    <scope>IDENTIFICATION</scope>
    <source>
        <tissue evidence="3">Spleen</tissue>
    </source>
</reference>
<feature type="region of interest" description="Disordered" evidence="1">
    <location>
        <begin position="1"/>
        <end position="29"/>
    </location>
</feature>
<dbReference type="GeneID" id="102812736"/>
<accession>A0A9B0U5X6</accession>
<dbReference type="AlphaFoldDB" id="A0A9B0U5X6"/>
<evidence type="ECO:0000313" key="3">
    <source>
        <dbReference type="RefSeq" id="XP_006873220.1"/>
    </source>
</evidence>
<organism evidence="2 3">
    <name type="scientific">Chrysochloris asiatica</name>
    <name type="common">Cape golden mole</name>
    <dbReference type="NCBI Taxonomy" id="185453"/>
    <lineage>
        <taxon>Eukaryota</taxon>
        <taxon>Metazoa</taxon>
        <taxon>Chordata</taxon>
        <taxon>Craniata</taxon>
        <taxon>Vertebrata</taxon>
        <taxon>Euteleostomi</taxon>
        <taxon>Mammalia</taxon>
        <taxon>Eutheria</taxon>
        <taxon>Afrotheria</taxon>
        <taxon>Chrysochloridae</taxon>
        <taxon>Chrysochlorinae</taxon>
        <taxon>Chrysochloris</taxon>
    </lineage>
</organism>
<name>A0A9B0U5X6_CHRAS</name>
<sequence length="59" mass="7067">MEREKEQRQEHERKALLQRFPKNDSTESCDYQRLSCRPMSVYTTQKTSVLDPVLTIDHL</sequence>
<gene>
    <name evidence="3" type="primary">LOC102812736</name>
</gene>
<protein>
    <submittedName>
        <fullName evidence="3">Uncharacterized protein</fullName>
    </submittedName>
</protein>
<proteinExistence type="predicted"/>
<feature type="compositionally biased region" description="Basic and acidic residues" evidence="1">
    <location>
        <begin position="1"/>
        <end position="25"/>
    </location>
</feature>
<dbReference type="Proteomes" id="UP000504623">
    <property type="component" value="Unplaced"/>
</dbReference>
<evidence type="ECO:0000313" key="2">
    <source>
        <dbReference type="Proteomes" id="UP000504623"/>
    </source>
</evidence>
<keyword evidence="2" id="KW-1185">Reference proteome</keyword>